<dbReference type="Gene3D" id="3.40.30.10">
    <property type="entry name" value="Glutaredoxin"/>
    <property type="match status" value="1"/>
</dbReference>
<dbReference type="SUPFAM" id="SSF52833">
    <property type="entry name" value="Thioredoxin-like"/>
    <property type="match status" value="1"/>
</dbReference>
<dbReference type="InterPro" id="IPR036249">
    <property type="entry name" value="Thioredoxin-like_sf"/>
</dbReference>
<reference evidence="4" key="1">
    <citation type="submission" date="2022-11" db="EMBL/GenBank/DDBJ databases">
        <authorList>
            <person name="Petersen C."/>
        </authorList>
    </citation>
    <scope>NUCLEOTIDE SEQUENCE</scope>
    <source>
        <strain evidence="4">IBT 30069</strain>
    </source>
</reference>
<evidence type="ECO:0000313" key="4">
    <source>
        <dbReference type="EMBL" id="KAJ5101152.1"/>
    </source>
</evidence>
<sequence>MRSSIAYVLSLLGAASAASSTYTDTTNSNVVSLTESTFPEFLESHGLEAANILENVNVSLVKVDCTEETDLCYNEYDINAWPTLMLLNGPEPAEKIQGYRETDAVVSIVMDVLGSDEGETESYGQFHGQNPLKAEETE</sequence>
<proteinExistence type="predicted"/>
<evidence type="ECO:0000256" key="1">
    <source>
        <dbReference type="SAM" id="MobiDB-lite"/>
    </source>
</evidence>
<dbReference type="Pfam" id="PF00085">
    <property type="entry name" value="Thioredoxin"/>
    <property type="match status" value="1"/>
</dbReference>
<keyword evidence="5" id="KW-1185">Reference proteome</keyword>
<protein>
    <submittedName>
        <fullName evidence="4">Protein disulfide-isomerase</fullName>
    </submittedName>
</protein>
<gene>
    <name evidence="4" type="ORF">N7456_007204</name>
</gene>
<reference evidence="4" key="2">
    <citation type="journal article" date="2023" name="IMA Fungus">
        <title>Comparative genomic study of the Penicillium genus elucidates a diverse pangenome and 15 lateral gene transfer events.</title>
        <authorList>
            <person name="Petersen C."/>
            <person name="Sorensen T."/>
            <person name="Nielsen M.R."/>
            <person name="Sondergaard T.E."/>
            <person name="Sorensen J.L."/>
            <person name="Fitzpatrick D.A."/>
            <person name="Frisvad J.C."/>
            <person name="Nielsen K.L."/>
        </authorList>
    </citation>
    <scope>NUCLEOTIDE SEQUENCE</scope>
    <source>
        <strain evidence="4">IBT 30069</strain>
    </source>
</reference>
<keyword evidence="2" id="KW-0732">Signal</keyword>
<feature type="domain" description="Thioredoxin" evidence="3">
    <location>
        <begin position="48"/>
        <end position="109"/>
    </location>
</feature>
<organism evidence="4 5">
    <name type="scientific">Penicillium angulare</name>
    <dbReference type="NCBI Taxonomy" id="116970"/>
    <lineage>
        <taxon>Eukaryota</taxon>
        <taxon>Fungi</taxon>
        <taxon>Dikarya</taxon>
        <taxon>Ascomycota</taxon>
        <taxon>Pezizomycotina</taxon>
        <taxon>Eurotiomycetes</taxon>
        <taxon>Eurotiomycetidae</taxon>
        <taxon>Eurotiales</taxon>
        <taxon>Aspergillaceae</taxon>
        <taxon>Penicillium</taxon>
    </lineage>
</organism>
<accession>A0A9W9FJM0</accession>
<dbReference type="InterPro" id="IPR013766">
    <property type="entry name" value="Thioredoxin_domain"/>
</dbReference>
<evidence type="ECO:0000313" key="5">
    <source>
        <dbReference type="Proteomes" id="UP001149165"/>
    </source>
</evidence>
<dbReference type="AlphaFoldDB" id="A0A9W9FJM0"/>
<evidence type="ECO:0000256" key="2">
    <source>
        <dbReference type="SAM" id="SignalP"/>
    </source>
</evidence>
<name>A0A9W9FJM0_9EURO</name>
<dbReference type="OrthoDB" id="427280at2759"/>
<feature type="chain" id="PRO_5040827923" evidence="2">
    <location>
        <begin position="18"/>
        <end position="138"/>
    </location>
</feature>
<comment type="caution">
    <text evidence="4">The sequence shown here is derived from an EMBL/GenBank/DDBJ whole genome shotgun (WGS) entry which is preliminary data.</text>
</comment>
<dbReference type="EMBL" id="JAPQKH010000004">
    <property type="protein sequence ID" value="KAJ5101152.1"/>
    <property type="molecule type" value="Genomic_DNA"/>
</dbReference>
<dbReference type="CDD" id="cd02961">
    <property type="entry name" value="PDI_a_family"/>
    <property type="match status" value="1"/>
</dbReference>
<evidence type="ECO:0000259" key="3">
    <source>
        <dbReference type="Pfam" id="PF00085"/>
    </source>
</evidence>
<dbReference type="Proteomes" id="UP001149165">
    <property type="component" value="Unassembled WGS sequence"/>
</dbReference>
<feature type="region of interest" description="Disordered" evidence="1">
    <location>
        <begin position="119"/>
        <end position="138"/>
    </location>
</feature>
<feature type="signal peptide" evidence="2">
    <location>
        <begin position="1"/>
        <end position="17"/>
    </location>
</feature>